<evidence type="ECO:0000313" key="2">
    <source>
        <dbReference type="Proteomes" id="UP000678228"/>
    </source>
</evidence>
<dbReference type="NCBIfam" id="TIGR01549">
    <property type="entry name" value="HAD-SF-IA-v1"/>
    <property type="match status" value="1"/>
</dbReference>
<evidence type="ECO:0000313" key="1">
    <source>
        <dbReference type="EMBL" id="MBP3950137.1"/>
    </source>
</evidence>
<dbReference type="InterPro" id="IPR006439">
    <property type="entry name" value="HAD-SF_hydro_IA"/>
</dbReference>
<dbReference type="SUPFAM" id="SSF56784">
    <property type="entry name" value="HAD-like"/>
    <property type="match status" value="1"/>
</dbReference>
<protein>
    <submittedName>
        <fullName evidence="1">HAD family hydrolase</fullName>
    </submittedName>
</protein>
<dbReference type="EMBL" id="JAGKSQ010000001">
    <property type="protein sequence ID" value="MBP3950137.1"/>
    <property type="molecule type" value="Genomic_DNA"/>
</dbReference>
<comment type="caution">
    <text evidence="1">The sequence shown here is derived from an EMBL/GenBank/DDBJ whole genome shotgun (WGS) entry which is preliminary data.</text>
</comment>
<keyword evidence="1" id="KW-0378">Hydrolase</keyword>
<name>A0A940WTH1_9BACI</name>
<gene>
    <name evidence="1" type="ORF">J7W16_03255</name>
</gene>
<dbReference type="InterPro" id="IPR023214">
    <property type="entry name" value="HAD_sf"/>
</dbReference>
<dbReference type="InterPro" id="IPR052550">
    <property type="entry name" value="Pyrimidine_5'-ntase_YjjG"/>
</dbReference>
<dbReference type="Pfam" id="PF00702">
    <property type="entry name" value="Hydrolase"/>
    <property type="match status" value="1"/>
</dbReference>
<dbReference type="Gene3D" id="3.40.50.1000">
    <property type="entry name" value="HAD superfamily/HAD-like"/>
    <property type="match status" value="1"/>
</dbReference>
<dbReference type="PANTHER" id="PTHR47478">
    <property type="match status" value="1"/>
</dbReference>
<dbReference type="Proteomes" id="UP000678228">
    <property type="component" value="Unassembled WGS sequence"/>
</dbReference>
<keyword evidence="2" id="KW-1185">Reference proteome</keyword>
<dbReference type="InterPro" id="IPR023198">
    <property type="entry name" value="PGP-like_dom2"/>
</dbReference>
<dbReference type="PRINTS" id="PR00413">
    <property type="entry name" value="HADHALOGNASE"/>
</dbReference>
<dbReference type="RefSeq" id="WP_210595749.1">
    <property type="nucleotide sequence ID" value="NZ_JAGKSQ010000001.1"/>
</dbReference>
<dbReference type="InterPro" id="IPR036412">
    <property type="entry name" value="HAD-like_sf"/>
</dbReference>
<dbReference type="PANTHER" id="PTHR47478:SF1">
    <property type="entry name" value="PYRIMIDINE 5'-NUCLEOTIDASE YJJG"/>
    <property type="match status" value="1"/>
</dbReference>
<dbReference type="SFLD" id="SFLDS00003">
    <property type="entry name" value="Haloacid_Dehalogenase"/>
    <property type="match status" value="1"/>
</dbReference>
<proteinExistence type="predicted"/>
<reference evidence="1" key="1">
    <citation type="submission" date="2021-03" db="EMBL/GenBank/DDBJ databases">
        <title>Bacillus suaedae sp. nov., isolated from Suaeda aralocaspica.</title>
        <authorList>
            <person name="Lei R.F.R."/>
        </authorList>
    </citation>
    <scope>NUCLEOTIDE SEQUENCE</scope>
    <source>
        <strain evidence="1">YZJH907-2</strain>
    </source>
</reference>
<sequence>MLKDIKLVLFDLDNTLFDFETYWTIATKEYFYLSDITRNLPFEEFFSRFSYYDHYFWERHLLGEQSLDEVRQQRLMHTLIHFNIVINAEEADAYFKGFFNLLLSLIKRDEKVHSFLKDLKQSFKVGIVTNGKVDEQRAKLSRLGLFELFTEDEIFISEDMDVEKPHEDAFFSPLLKFNVSPTEVIYVGDSWSSDIVGAINAGIDAVWLNPKGLEPRGNLKPLLIKSSLMDLQDCDLFRMKVGV</sequence>
<organism evidence="1 2">
    <name type="scientific">Halalkalibacter suaedae</name>
    <dbReference type="NCBI Taxonomy" id="2822140"/>
    <lineage>
        <taxon>Bacteria</taxon>
        <taxon>Bacillati</taxon>
        <taxon>Bacillota</taxon>
        <taxon>Bacilli</taxon>
        <taxon>Bacillales</taxon>
        <taxon>Bacillaceae</taxon>
        <taxon>Halalkalibacter</taxon>
    </lineage>
</organism>
<accession>A0A940WTH1</accession>
<dbReference type="GO" id="GO:0016787">
    <property type="term" value="F:hydrolase activity"/>
    <property type="evidence" value="ECO:0007669"/>
    <property type="project" value="UniProtKB-KW"/>
</dbReference>
<dbReference type="Gene3D" id="1.10.150.240">
    <property type="entry name" value="Putative phosphatase, domain 2"/>
    <property type="match status" value="1"/>
</dbReference>
<dbReference type="AlphaFoldDB" id="A0A940WTH1"/>
<dbReference type="SFLD" id="SFLDG01129">
    <property type="entry name" value="C1.5:_HAD__Beta-PGM__Phosphata"/>
    <property type="match status" value="1"/>
</dbReference>